<dbReference type="Proteomes" id="UP000218505">
    <property type="component" value="Chromosome"/>
</dbReference>
<sequence length="113" mass="12441">MTEDNESTIRLLGLEEPEPGRAERSGRRREEFRYERSEIPVEVFRRRVEEFLGSVREVVAGLSATAGDYHLDQVQVSVEISAKGQLSLLGTGGELAGKGGMVFTFKRGSAPEA</sequence>
<dbReference type="EMBL" id="CP023445">
    <property type="protein sequence ID" value="ATE54222.1"/>
    <property type="molecule type" value="Genomic_DNA"/>
</dbReference>
<name>A0A290Z5F9_9PSEU</name>
<evidence type="ECO:0000256" key="1">
    <source>
        <dbReference type="SAM" id="MobiDB-lite"/>
    </source>
</evidence>
<dbReference type="Pfam" id="PF24393">
    <property type="entry name" value="Pepco"/>
    <property type="match status" value="1"/>
</dbReference>
<protein>
    <recommendedName>
        <fullName evidence="2">Pepco domain-containing protein</fullName>
    </recommendedName>
</protein>
<proteinExistence type="predicted"/>
<evidence type="ECO:0000313" key="4">
    <source>
        <dbReference type="Proteomes" id="UP000218505"/>
    </source>
</evidence>
<organism evidence="3 4">
    <name type="scientific">Actinosynnema pretiosum</name>
    <dbReference type="NCBI Taxonomy" id="42197"/>
    <lineage>
        <taxon>Bacteria</taxon>
        <taxon>Bacillati</taxon>
        <taxon>Actinomycetota</taxon>
        <taxon>Actinomycetes</taxon>
        <taxon>Pseudonocardiales</taxon>
        <taxon>Pseudonocardiaceae</taxon>
        <taxon>Actinosynnema</taxon>
    </lineage>
</organism>
<evidence type="ECO:0000313" key="3">
    <source>
        <dbReference type="EMBL" id="ATE54222.1"/>
    </source>
</evidence>
<gene>
    <name evidence="3" type="ORF">CNX65_13745</name>
</gene>
<evidence type="ECO:0000259" key="2">
    <source>
        <dbReference type="Pfam" id="PF24393"/>
    </source>
</evidence>
<feature type="compositionally biased region" description="Basic and acidic residues" evidence="1">
    <location>
        <begin position="18"/>
        <end position="29"/>
    </location>
</feature>
<reference evidence="3" key="1">
    <citation type="submission" date="2017-09" db="EMBL/GenBank/DDBJ databases">
        <title>Complete Genome Sequence of ansamitocin-producing Bacterium Actinosynnema pretiosum X47.</title>
        <authorList>
            <person name="Cao G."/>
            <person name="Zong G."/>
            <person name="Zhong C."/>
            <person name="Fu J."/>
        </authorList>
    </citation>
    <scope>NUCLEOTIDE SEQUENCE [LARGE SCALE GENOMIC DNA]</scope>
    <source>
        <strain evidence="3">X47</strain>
    </source>
</reference>
<dbReference type="KEGG" id="apre:CNX65_13745"/>
<feature type="domain" description="Pepco" evidence="2">
    <location>
        <begin position="28"/>
        <end position="107"/>
    </location>
</feature>
<dbReference type="InterPro" id="IPR056947">
    <property type="entry name" value="Pepco_dom"/>
</dbReference>
<feature type="region of interest" description="Disordered" evidence="1">
    <location>
        <begin position="1"/>
        <end position="29"/>
    </location>
</feature>
<accession>A0A290Z5F9</accession>
<dbReference type="RefSeq" id="WP_096493159.1">
    <property type="nucleotide sequence ID" value="NZ_CP023445.1"/>
</dbReference>
<keyword evidence="4" id="KW-1185">Reference proteome</keyword>
<dbReference type="AlphaFoldDB" id="A0A290Z5F9"/>